<accession>A0A0N5A1F1</accession>
<reference evidence="4" key="1">
    <citation type="submission" date="2017-02" db="UniProtKB">
        <authorList>
            <consortium name="WormBaseParasite"/>
        </authorList>
    </citation>
    <scope>IDENTIFICATION</scope>
</reference>
<keyword evidence="1" id="KW-0812">Transmembrane</keyword>
<evidence type="ECO:0000313" key="3">
    <source>
        <dbReference type="Proteomes" id="UP000038045"/>
    </source>
</evidence>
<dbReference type="Pfam" id="PF00651">
    <property type="entry name" value="BTB"/>
    <property type="match status" value="1"/>
</dbReference>
<dbReference type="Gene3D" id="1.25.40.420">
    <property type="match status" value="1"/>
</dbReference>
<keyword evidence="3" id="KW-1185">Reference proteome</keyword>
<evidence type="ECO:0000256" key="1">
    <source>
        <dbReference type="SAM" id="Phobius"/>
    </source>
</evidence>
<dbReference type="PROSITE" id="PS50097">
    <property type="entry name" value="BTB"/>
    <property type="match status" value="1"/>
</dbReference>
<protein>
    <submittedName>
        <fullName evidence="4">BTB domain-containing protein</fullName>
    </submittedName>
</protein>
<dbReference type="Proteomes" id="UP000038045">
    <property type="component" value="Unplaced"/>
</dbReference>
<evidence type="ECO:0000259" key="2">
    <source>
        <dbReference type="PROSITE" id="PS50097"/>
    </source>
</evidence>
<dbReference type="InterPro" id="IPR011333">
    <property type="entry name" value="SKP1/BTB/POZ_sf"/>
</dbReference>
<sequence>MDLSDYKNIQISSADEFHASCRMFETSTLRYVHKYIFKQFLGRRKFYFPNDILEIGLLNSTDGKYKIRFHAIPNGGGPVEYFFMLRCYVEVCPKDAIKAKYTIFVESSDGNKKSIGASEDVVKIPKTQGTIILSLKIEEIEENLETYLNNGDLALVIDIEMFKDISLTVLPVNQIYDMNSDIEAEKKIKCELDLCDSMSKLLVNDKLADFSIIANGETYRVHKAILASRCTYFATLFSNENCEECITNKVEFKDFENETLEEVLQFIYTAKVSEKSVPLELLKAADRLQMDSLKIYVGNLPFFGISLLTVCDVLFYADMYHAEELKMRCVNFISEHKSTIIPSKDWSDLERKNPFLTSQTLKTIFIKK</sequence>
<name>A0A0N5A1F1_PARTI</name>
<dbReference type="SUPFAM" id="SSF54695">
    <property type="entry name" value="POZ domain"/>
    <property type="match status" value="1"/>
</dbReference>
<feature type="domain" description="BTB" evidence="2">
    <location>
        <begin position="208"/>
        <end position="276"/>
    </location>
</feature>
<feature type="transmembrane region" description="Helical" evidence="1">
    <location>
        <begin position="296"/>
        <end position="317"/>
    </location>
</feature>
<keyword evidence="1" id="KW-0472">Membrane</keyword>
<evidence type="ECO:0000313" key="4">
    <source>
        <dbReference type="WBParaSite" id="PTRK_0001545000.1"/>
    </source>
</evidence>
<dbReference type="InterPro" id="IPR000210">
    <property type="entry name" value="BTB/POZ_dom"/>
</dbReference>
<proteinExistence type="predicted"/>
<organism evidence="3 4">
    <name type="scientific">Parastrongyloides trichosuri</name>
    <name type="common">Possum-specific nematode worm</name>
    <dbReference type="NCBI Taxonomy" id="131310"/>
    <lineage>
        <taxon>Eukaryota</taxon>
        <taxon>Metazoa</taxon>
        <taxon>Ecdysozoa</taxon>
        <taxon>Nematoda</taxon>
        <taxon>Chromadorea</taxon>
        <taxon>Rhabditida</taxon>
        <taxon>Tylenchina</taxon>
        <taxon>Panagrolaimomorpha</taxon>
        <taxon>Strongyloidoidea</taxon>
        <taxon>Strongyloididae</taxon>
        <taxon>Parastrongyloides</taxon>
    </lineage>
</organism>
<dbReference type="PANTHER" id="PTHR24413">
    <property type="entry name" value="SPECKLE-TYPE POZ PROTEIN"/>
    <property type="match status" value="1"/>
</dbReference>
<keyword evidence="1" id="KW-1133">Transmembrane helix</keyword>
<dbReference type="WBParaSite" id="PTRK_0001545000.1">
    <property type="protein sequence ID" value="PTRK_0001545000.1"/>
    <property type="gene ID" value="PTRK_0001545000"/>
</dbReference>
<dbReference type="Gene3D" id="3.30.710.10">
    <property type="entry name" value="Potassium Channel Kv1.1, Chain A"/>
    <property type="match status" value="1"/>
</dbReference>
<dbReference type="STRING" id="131310.A0A0N5A1F1"/>
<dbReference type="CDD" id="cd18186">
    <property type="entry name" value="BTB_POZ_ZBTB_KLHL-like"/>
    <property type="match status" value="1"/>
</dbReference>
<dbReference type="AlphaFoldDB" id="A0A0N5A1F1"/>
<dbReference type="SMART" id="SM00225">
    <property type="entry name" value="BTB"/>
    <property type="match status" value="1"/>
</dbReference>